<accession>A0AAW7YU62</accession>
<evidence type="ECO:0000259" key="2">
    <source>
        <dbReference type="PROSITE" id="PS50192"/>
    </source>
</evidence>
<comment type="caution">
    <text evidence="3">The sequence shown here is derived from an EMBL/GenBank/DDBJ whole genome shotgun (WGS) entry which is preliminary data.</text>
</comment>
<organism evidence="3 4">
    <name type="scientific">Staphylococcus pasteuri_A</name>
    <dbReference type="NCBI Taxonomy" id="3062664"/>
    <lineage>
        <taxon>Bacteria</taxon>
        <taxon>Bacillati</taxon>
        <taxon>Bacillota</taxon>
        <taxon>Bacilli</taxon>
        <taxon>Bacillales</taxon>
        <taxon>Staphylococcaceae</taxon>
        <taxon>Staphylococcus</taxon>
    </lineage>
</organism>
<feature type="compositionally biased region" description="Basic and acidic residues" evidence="1">
    <location>
        <begin position="46"/>
        <end position="62"/>
    </location>
</feature>
<dbReference type="EMBL" id="JAUOQO010000434">
    <property type="protein sequence ID" value="MDO6575272.1"/>
    <property type="molecule type" value="Genomic_DNA"/>
</dbReference>
<evidence type="ECO:0000313" key="4">
    <source>
        <dbReference type="Proteomes" id="UP001170310"/>
    </source>
</evidence>
<dbReference type="AlphaFoldDB" id="A0AAW7YU62"/>
<dbReference type="Proteomes" id="UP001170310">
    <property type="component" value="Unassembled WGS sequence"/>
</dbReference>
<sequence>MKQAQQAFNSIRGAIEQVNDMCLQIATATDEQSSVIGSISENLNDIDTKSKTTSDNSRKVSQESDNVSNETDQLYQV</sequence>
<feature type="non-terminal residue" evidence="3">
    <location>
        <position position="77"/>
    </location>
</feature>
<feature type="domain" description="T-SNARE coiled-coil homology" evidence="2">
    <location>
        <begin position="1"/>
        <end position="60"/>
    </location>
</feature>
<dbReference type="PROSITE" id="PS50192">
    <property type="entry name" value="T_SNARE"/>
    <property type="match status" value="1"/>
</dbReference>
<name>A0AAW7YU62_9STAP</name>
<dbReference type="RefSeq" id="WP_303522283.1">
    <property type="nucleotide sequence ID" value="NZ_JAUOQO010000434.1"/>
</dbReference>
<keyword evidence="4" id="KW-1185">Reference proteome</keyword>
<feature type="region of interest" description="Disordered" evidence="1">
    <location>
        <begin position="40"/>
        <end position="77"/>
    </location>
</feature>
<dbReference type="SUPFAM" id="SSF58104">
    <property type="entry name" value="Methyl-accepting chemotaxis protein (MCP) signaling domain"/>
    <property type="match status" value="1"/>
</dbReference>
<feature type="compositionally biased region" description="Polar residues" evidence="1">
    <location>
        <begin position="63"/>
        <end position="77"/>
    </location>
</feature>
<proteinExistence type="predicted"/>
<dbReference type="Gene3D" id="1.10.287.950">
    <property type="entry name" value="Methyl-accepting chemotaxis protein"/>
    <property type="match status" value="1"/>
</dbReference>
<protein>
    <recommendedName>
        <fullName evidence="2">t-SNARE coiled-coil homology domain-containing protein</fullName>
    </recommendedName>
</protein>
<reference evidence="3" key="1">
    <citation type="submission" date="2023-07" db="EMBL/GenBank/DDBJ databases">
        <title>Genome content predicts the carbon catabolic preferences of heterotrophic bacteria.</title>
        <authorList>
            <person name="Gralka M."/>
        </authorList>
    </citation>
    <scope>NUCLEOTIDE SEQUENCE</scope>
    <source>
        <strain evidence="3">E2R20</strain>
    </source>
</reference>
<dbReference type="InterPro" id="IPR000727">
    <property type="entry name" value="T_SNARE_dom"/>
</dbReference>
<evidence type="ECO:0000313" key="3">
    <source>
        <dbReference type="EMBL" id="MDO6575272.1"/>
    </source>
</evidence>
<evidence type="ECO:0000256" key="1">
    <source>
        <dbReference type="SAM" id="MobiDB-lite"/>
    </source>
</evidence>
<gene>
    <name evidence="3" type="ORF">Q4528_14240</name>
</gene>